<dbReference type="Gene3D" id="3.30.1860.10">
    <property type="entry name" value="uncharacterized conserved protein from methanopyrus kandleri domain like"/>
    <property type="match status" value="1"/>
</dbReference>
<evidence type="ECO:0000313" key="2">
    <source>
        <dbReference type="Proteomes" id="UP001139494"/>
    </source>
</evidence>
<dbReference type="AlphaFoldDB" id="A0A9R1D372"/>
<organism evidence="1 2">
    <name type="scientific">Natronomonas aquatica</name>
    <dbReference type="NCBI Taxonomy" id="2841590"/>
    <lineage>
        <taxon>Archaea</taxon>
        <taxon>Methanobacteriati</taxon>
        <taxon>Methanobacteriota</taxon>
        <taxon>Stenosarchaea group</taxon>
        <taxon>Halobacteria</taxon>
        <taxon>Halobacteriales</taxon>
        <taxon>Natronomonadaceae</taxon>
        <taxon>Natronomonas</taxon>
    </lineage>
</organism>
<name>A0A9R1D372_9EURY</name>
<keyword evidence="2" id="KW-1185">Reference proteome</keyword>
<protein>
    <submittedName>
        <fullName evidence="1">DUF424 domain-containing protein</fullName>
    </submittedName>
</protein>
<accession>A0A9R1D372</accession>
<dbReference type="Pfam" id="PF04242">
    <property type="entry name" value="DUF424"/>
    <property type="match status" value="1"/>
</dbReference>
<dbReference type="Proteomes" id="UP001139494">
    <property type="component" value="Unassembled WGS sequence"/>
</dbReference>
<gene>
    <name evidence="1" type="ORF">KM295_00700</name>
</gene>
<reference evidence="1" key="1">
    <citation type="journal article" date="2023" name="Front. Microbiol.">
        <title>Genomic-based phylogenetic and metabolic analyses of the genus Natronomonas, and description of Natronomonas aquatica sp. nov.</title>
        <authorList>
            <person name="Garcia-Roldan A."/>
            <person name="Duran-Viseras A."/>
            <person name="de la Haba R.R."/>
            <person name="Corral P."/>
            <person name="Sanchez-Porro C."/>
            <person name="Ventosa A."/>
        </authorList>
    </citation>
    <scope>NUCLEOTIDE SEQUENCE</scope>
    <source>
        <strain evidence="1">F2-12</strain>
    </source>
</reference>
<dbReference type="EMBL" id="JAHLKM010000001">
    <property type="protein sequence ID" value="MCQ4332024.1"/>
    <property type="molecule type" value="Genomic_DNA"/>
</dbReference>
<dbReference type="InterPro" id="IPR007355">
    <property type="entry name" value="DUF424"/>
</dbReference>
<dbReference type="RefSeq" id="WP_256028169.1">
    <property type="nucleotide sequence ID" value="NZ_JAHLKM010000001.1"/>
</dbReference>
<comment type="caution">
    <text evidence="1">The sequence shown here is derived from an EMBL/GenBank/DDBJ whole genome shotgun (WGS) entry which is preliminary data.</text>
</comment>
<evidence type="ECO:0000313" key="1">
    <source>
        <dbReference type="EMBL" id="MCQ4332024.1"/>
    </source>
</evidence>
<sequence>MLLRERSTPEGLLVSVCDAEILGETFENGEVSLTVDPEFYDGEEADAEAVATSLAEAAVANLVGTESVGTAIEHGFVEEGNVLEFEGTLHAQYLRM</sequence>
<proteinExistence type="predicted"/>